<organism evidence="2 5">
    <name type="scientific">Candidatus Infernicultor aquiphilus</name>
    <dbReference type="NCBI Taxonomy" id="1805029"/>
    <lineage>
        <taxon>Bacteria</taxon>
        <taxon>Pseudomonadati</taxon>
        <taxon>Atribacterota</taxon>
        <taxon>Candidatus Phoenicimicrobiia</taxon>
        <taxon>Candidatus Pheonicimicrobiales</taxon>
        <taxon>Candidatus Phoenicimicrobiaceae</taxon>
        <taxon>Candidatus Infernicultor</taxon>
    </lineage>
</organism>
<accession>A0A2M7K9Z5</accession>
<accession>A0A2M7PQV7</accession>
<sequence>MIIGKIYDFLILHFIEPLAKLNNFPNIIQGIGLALLTILIPLAIAVLADIYQKRKDKEKEFVYLDLHVILDNVFNIKLLILSVFLIFLPMFFWEILTGLYKLIAVPFIFIGIILLVNIIFKVSHWVKGNIFEFRFSYLRKLNRYNDLEIVWSSIWQVKNINIHNEQKFCNLFFSKIDQLIESPKNSFKITSQLLNDFYNFINGRSITLLAELEITLPKILEWHFKMWQKKYTYFIKKDKVKELGSFSQISRILDFILTNIEERSLKGIEAFSFFNHFRRHVENYKKEFIESDKKHYYISSLFNIFYRVFFKNIAKSSESDSIWENCFPKEWKITKNNLENKENIISKISLNEFLHWTQMRMWKLEENFDRDLDEVSRNLFPDVEPILWSRILIFIFSPHGDNRMKFVLERSWTFGSMGRFRTYSGDIEASKEESRRKMDEAMQLAEEAEKKNTFELAYLLFKENFSKENLEKYIKSLQELKYKENSEKENKRLELLNIFNEMMKLS</sequence>
<keyword evidence="1" id="KW-0472">Membrane</keyword>
<dbReference type="EMBL" id="PFKO01000133">
    <property type="protein sequence ID" value="PIY33033.1"/>
    <property type="molecule type" value="Genomic_DNA"/>
</dbReference>
<name>A0A2M7K9Z5_9BACT</name>
<dbReference type="AlphaFoldDB" id="A0A2M7K9Z5"/>
<reference evidence="2" key="1">
    <citation type="submission" date="2017-09" db="EMBL/GenBank/DDBJ databases">
        <title>Depth-based differentiation of microbial function through sediment-hosted aquifers and enrichment of novel symbionts in the deep terrestrial subsurface.</title>
        <authorList>
            <person name="Probst A.J."/>
            <person name="Ladd B."/>
            <person name="Jarett J.K."/>
            <person name="Geller-Mcgrath D.E."/>
            <person name="Sieber C.M.K."/>
            <person name="Emerson J.B."/>
            <person name="Anantharaman K."/>
            <person name="Thomas B.C."/>
            <person name="Malmstrom R."/>
            <person name="Stieglmeier M."/>
            <person name="Klingl A."/>
            <person name="Woyke T."/>
            <person name="Ryan C.M."/>
            <person name="Banfield J.F."/>
        </authorList>
    </citation>
    <scope>NUCLEOTIDE SEQUENCE</scope>
    <source>
        <strain evidence="2">CG_4_8_14_3_um_filter_34_18</strain>
    </source>
</reference>
<evidence type="ECO:0000313" key="5">
    <source>
        <dbReference type="Proteomes" id="UP000231493"/>
    </source>
</evidence>
<dbReference type="Proteomes" id="UP000231493">
    <property type="component" value="Unassembled WGS sequence"/>
</dbReference>
<protein>
    <submittedName>
        <fullName evidence="2">Uncharacterized protein</fullName>
    </submittedName>
</protein>
<reference evidence="4 5" key="2">
    <citation type="submission" date="2017-09" db="EMBL/GenBank/DDBJ databases">
        <title>Depth-based differentiation of microbial function through sediment-hosted aquifers and enrichment of novel symbionts in the deep terrestrial subsurface.</title>
        <authorList>
            <person name="Probst A.J."/>
            <person name="Ladd B."/>
            <person name="Jarett J.K."/>
            <person name="Geller-Mcgrath D.E."/>
            <person name="Sieber C.M."/>
            <person name="Emerson J.B."/>
            <person name="Anantharaman K."/>
            <person name="Thomas B.C."/>
            <person name="Malmstrom R."/>
            <person name="Stieglmeier M."/>
            <person name="Klingl A."/>
            <person name="Woyke T."/>
            <person name="Ryan C.M."/>
            <person name="Banfield J.F."/>
        </authorList>
    </citation>
    <scope>NUCLEOTIDE SEQUENCE [LARGE SCALE GENOMIC DNA]</scope>
    <source>
        <strain evidence="3">CG_4_10_14_3_um_filter_34_13</strain>
    </source>
</reference>
<dbReference type="RefSeq" id="WP_406607240.1">
    <property type="nucleotide sequence ID" value="NZ_PFKO01000133.1"/>
</dbReference>
<feature type="transmembrane region" description="Helical" evidence="1">
    <location>
        <begin position="72"/>
        <end position="93"/>
    </location>
</feature>
<evidence type="ECO:0000313" key="4">
    <source>
        <dbReference type="Proteomes" id="UP000230646"/>
    </source>
</evidence>
<evidence type="ECO:0000256" key="1">
    <source>
        <dbReference type="SAM" id="Phobius"/>
    </source>
</evidence>
<comment type="caution">
    <text evidence="2">The sequence shown here is derived from an EMBL/GenBank/DDBJ whole genome shotgun (WGS) entry which is preliminary data.</text>
</comment>
<gene>
    <name evidence="3" type="ORF">COZ07_03635</name>
    <name evidence="2" type="ORF">COZ58_01930</name>
</gene>
<keyword evidence="1" id="KW-0812">Transmembrane</keyword>
<evidence type="ECO:0000313" key="3">
    <source>
        <dbReference type="EMBL" id="PIY33033.1"/>
    </source>
</evidence>
<evidence type="ECO:0000313" key="2">
    <source>
        <dbReference type="EMBL" id="PIX34964.1"/>
    </source>
</evidence>
<keyword evidence="1" id="KW-1133">Transmembrane helix</keyword>
<dbReference type="EMBL" id="PFIP01000031">
    <property type="protein sequence ID" value="PIX34964.1"/>
    <property type="molecule type" value="Genomic_DNA"/>
</dbReference>
<proteinExistence type="predicted"/>
<dbReference type="Proteomes" id="UP000230646">
    <property type="component" value="Unassembled WGS sequence"/>
</dbReference>
<feature type="transmembrane region" description="Helical" evidence="1">
    <location>
        <begin position="27"/>
        <end position="51"/>
    </location>
</feature>
<feature type="transmembrane region" description="Helical" evidence="1">
    <location>
        <begin position="99"/>
        <end position="120"/>
    </location>
</feature>